<sequence length="365" mass="38841">MLVQPTLVTPTSPGSESMSTSTTHPDLSGRRVVVPGGTGAVGEGVVRAHLAAGADVVVPTRSQERADEFRHVLGDAADDRLHLVAHDYTTFPGAARLADEMERRLGGVDDVVAPIGGWWAGKPLWEIDENDWQSAFVGLASAHMAVLRAFLPKLSTRGTYTLIVGASALTPVPGSGLVSMEQAALLMMRRVAEAELTGPRRIHALVLGPVSTRVTGTAEPDWVSADQVGAIAVAASASEARSQEFRLGNRAEADQALAHLQAGRPARTGTVVTVSTMEPKDGRREDLVALLAELAPRIRAEPGCLRYTVHHTHGEADGPLLVIQEFTSIERFRQHSKTVADQIPRLAALLAKPPVPPALFEPVLQ</sequence>
<name>A0A427T1X1_9PSEU</name>
<accession>A0A427T1X1</accession>
<reference evidence="5 6" key="1">
    <citation type="submission" date="2018-12" db="EMBL/GenBank/DDBJ databases">
        <title>Amycolatopsis eburnea sp. nov. actinomycete associate with arbuscular mycorrhiza fungal spore.</title>
        <authorList>
            <person name="Lumyong S."/>
            <person name="Chaiya L."/>
        </authorList>
    </citation>
    <scope>NUCLEOTIDE SEQUENCE [LARGE SCALE GENOMIC DNA]</scope>
    <source>
        <strain evidence="5 6">GLM-1</strain>
    </source>
</reference>
<proteinExistence type="inferred from homology"/>
<feature type="region of interest" description="Disordered" evidence="3">
    <location>
        <begin position="1"/>
        <end position="30"/>
    </location>
</feature>
<dbReference type="PROSITE" id="PS51725">
    <property type="entry name" value="ABM"/>
    <property type="match status" value="1"/>
</dbReference>
<dbReference type="EMBL" id="RSEC01000059">
    <property type="protein sequence ID" value="RSD11746.1"/>
    <property type="molecule type" value="Genomic_DNA"/>
</dbReference>
<dbReference type="PANTHER" id="PTHR43669">
    <property type="entry name" value="5-KETO-D-GLUCONATE 5-REDUCTASE"/>
    <property type="match status" value="1"/>
</dbReference>
<dbReference type="PANTHER" id="PTHR43669:SF3">
    <property type="entry name" value="ALCOHOL DEHYDROGENASE, PUTATIVE (AFU_ORTHOLOGUE AFUA_3G03445)-RELATED"/>
    <property type="match status" value="1"/>
</dbReference>
<dbReference type="AlphaFoldDB" id="A0A427T1X1"/>
<keyword evidence="2" id="KW-0560">Oxidoreductase</keyword>
<dbReference type="Proteomes" id="UP000267081">
    <property type="component" value="Unassembled WGS sequence"/>
</dbReference>
<dbReference type="InterPro" id="IPR011008">
    <property type="entry name" value="Dimeric_a/b-barrel"/>
</dbReference>
<evidence type="ECO:0000313" key="6">
    <source>
        <dbReference type="Proteomes" id="UP000267081"/>
    </source>
</evidence>
<comment type="caution">
    <text evidence="5">The sequence shown here is derived from an EMBL/GenBank/DDBJ whole genome shotgun (WGS) entry which is preliminary data.</text>
</comment>
<evidence type="ECO:0000256" key="2">
    <source>
        <dbReference type="ARBA" id="ARBA00023002"/>
    </source>
</evidence>
<dbReference type="Gene3D" id="3.40.50.720">
    <property type="entry name" value="NAD(P)-binding Rossmann-like Domain"/>
    <property type="match status" value="1"/>
</dbReference>
<evidence type="ECO:0000259" key="4">
    <source>
        <dbReference type="PROSITE" id="PS51725"/>
    </source>
</evidence>
<evidence type="ECO:0000256" key="1">
    <source>
        <dbReference type="ARBA" id="ARBA00006484"/>
    </source>
</evidence>
<evidence type="ECO:0000313" key="5">
    <source>
        <dbReference type="EMBL" id="RSD11746.1"/>
    </source>
</evidence>
<evidence type="ECO:0000256" key="3">
    <source>
        <dbReference type="SAM" id="MobiDB-lite"/>
    </source>
</evidence>
<dbReference type="SUPFAM" id="SSF54909">
    <property type="entry name" value="Dimeric alpha+beta barrel"/>
    <property type="match status" value="1"/>
</dbReference>
<dbReference type="Pfam" id="PF00106">
    <property type="entry name" value="adh_short"/>
    <property type="match status" value="1"/>
</dbReference>
<gene>
    <name evidence="5" type="ORF">EIY87_33825</name>
</gene>
<dbReference type="SUPFAM" id="SSF51735">
    <property type="entry name" value="NAD(P)-binding Rossmann-fold domains"/>
    <property type="match status" value="1"/>
</dbReference>
<dbReference type="Pfam" id="PF03992">
    <property type="entry name" value="ABM"/>
    <property type="match status" value="1"/>
</dbReference>
<dbReference type="InterPro" id="IPR007138">
    <property type="entry name" value="ABM_dom"/>
</dbReference>
<dbReference type="InterPro" id="IPR036291">
    <property type="entry name" value="NAD(P)-bd_dom_sf"/>
</dbReference>
<keyword evidence="6" id="KW-1185">Reference proteome</keyword>
<dbReference type="InterPro" id="IPR002347">
    <property type="entry name" value="SDR_fam"/>
</dbReference>
<organism evidence="5 6">
    <name type="scientific">Amycolatopsis eburnea</name>
    <dbReference type="NCBI Taxonomy" id="2267691"/>
    <lineage>
        <taxon>Bacteria</taxon>
        <taxon>Bacillati</taxon>
        <taxon>Actinomycetota</taxon>
        <taxon>Actinomycetes</taxon>
        <taxon>Pseudonocardiales</taxon>
        <taxon>Pseudonocardiaceae</taxon>
        <taxon>Amycolatopsis</taxon>
    </lineage>
</organism>
<protein>
    <submittedName>
        <fullName evidence="5">SDR family oxidoreductase</fullName>
    </submittedName>
</protein>
<dbReference type="Gene3D" id="3.30.70.100">
    <property type="match status" value="1"/>
</dbReference>
<comment type="similarity">
    <text evidence="1">Belongs to the short-chain dehydrogenases/reductases (SDR) family.</text>
</comment>
<feature type="domain" description="ABM" evidence="4">
    <location>
        <begin position="271"/>
        <end position="364"/>
    </location>
</feature>
<dbReference type="GO" id="GO:0016491">
    <property type="term" value="F:oxidoreductase activity"/>
    <property type="evidence" value="ECO:0007669"/>
    <property type="project" value="UniProtKB-KW"/>
</dbReference>
<feature type="compositionally biased region" description="Polar residues" evidence="3">
    <location>
        <begin position="1"/>
        <end position="25"/>
    </location>
</feature>